<feature type="region of interest" description="Disordered" evidence="1">
    <location>
        <begin position="1"/>
        <end position="37"/>
    </location>
</feature>
<reference evidence="3 4" key="1">
    <citation type="journal article" date="2021" name="BMC Biol.">
        <title>Horizontally acquired antibacterial genes associated with adaptive radiation of ladybird beetles.</title>
        <authorList>
            <person name="Li H.S."/>
            <person name="Tang X.F."/>
            <person name="Huang Y.H."/>
            <person name="Xu Z.Y."/>
            <person name="Chen M.L."/>
            <person name="Du X.Y."/>
            <person name="Qiu B.Y."/>
            <person name="Chen P.T."/>
            <person name="Zhang W."/>
            <person name="Slipinski A."/>
            <person name="Escalona H.E."/>
            <person name="Waterhouse R.M."/>
            <person name="Zwick A."/>
            <person name="Pang H."/>
        </authorList>
    </citation>
    <scope>NUCLEOTIDE SEQUENCE [LARGE SCALE GENOMIC DNA]</scope>
    <source>
        <strain evidence="3">SYSU2018</strain>
    </source>
</reference>
<gene>
    <name evidence="3" type="ORF">HHI36_009702</name>
</gene>
<dbReference type="EMBL" id="JABFTP020000001">
    <property type="protein sequence ID" value="KAL3265498.1"/>
    <property type="molecule type" value="Genomic_DNA"/>
</dbReference>
<feature type="transmembrane region" description="Helical" evidence="2">
    <location>
        <begin position="53"/>
        <end position="73"/>
    </location>
</feature>
<dbReference type="Proteomes" id="UP001516400">
    <property type="component" value="Unassembled WGS sequence"/>
</dbReference>
<name>A0ABD2MGJ5_9CUCU</name>
<sequence>MDDLLSIPSSSSYGKQKVRLPPTLPVSENSESSDDEEDITLKTIQAKIRPPKFLFQGDVYLLISLIYLLYHFLAAGNNSEGDFSSLEEADFEAWPTPRRKRRKLRKQHSVGPGKISLNKMRELSISHHL</sequence>
<keyword evidence="4" id="KW-1185">Reference proteome</keyword>
<evidence type="ECO:0000313" key="3">
    <source>
        <dbReference type="EMBL" id="KAL3265498.1"/>
    </source>
</evidence>
<keyword evidence="2" id="KW-1133">Transmembrane helix</keyword>
<dbReference type="AlphaFoldDB" id="A0ABD2MGJ5"/>
<organism evidence="3 4">
    <name type="scientific">Cryptolaemus montrouzieri</name>
    <dbReference type="NCBI Taxonomy" id="559131"/>
    <lineage>
        <taxon>Eukaryota</taxon>
        <taxon>Metazoa</taxon>
        <taxon>Ecdysozoa</taxon>
        <taxon>Arthropoda</taxon>
        <taxon>Hexapoda</taxon>
        <taxon>Insecta</taxon>
        <taxon>Pterygota</taxon>
        <taxon>Neoptera</taxon>
        <taxon>Endopterygota</taxon>
        <taxon>Coleoptera</taxon>
        <taxon>Polyphaga</taxon>
        <taxon>Cucujiformia</taxon>
        <taxon>Coccinelloidea</taxon>
        <taxon>Coccinellidae</taxon>
        <taxon>Scymninae</taxon>
        <taxon>Scymnini</taxon>
        <taxon>Cryptolaemus</taxon>
    </lineage>
</organism>
<proteinExistence type="predicted"/>
<evidence type="ECO:0000313" key="4">
    <source>
        <dbReference type="Proteomes" id="UP001516400"/>
    </source>
</evidence>
<comment type="caution">
    <text evidence="3">The sequence shown here is derived from an EMBL/GenBank/DDBJ whole genome shotgun (WGS) entry which is preliminary data.</text>
</comment>
<protein>
    <submittedName>
        <fullName evidence="3">Uncharacterized protein</fullName>
    </submittedName>
</protein>
<accession>A0ABD2MGJ5</accession>
<evidence type="ECO:0000256" key="2">
    <source>
        <dbReference type="SAM" id="Phobius"/>
    </source>
</evidence>
<keyword evidence="2" id="KW-0472">Membrane</keyword>
<keyword evidence="2" id="KW-0812">Transmembrane</keyword>
<evidence type="ECO:0000256" key="1">
    <source>
        <dbReference type="SAM" id="MobiDB-lite"/>
    </source>
</evidence>